<evidence type="ECO:0000259" key="1">
    <source>
        <dbReference type="PROSITE" id="PS50844"/>
    </source>
</evidence>
<dbReference type="InterPro" id="IPR013974">
    <property type="entry name" value="SAF"/>
</dbReference>
<dbReference type="PANTHER" id="PTHR42966:SF1">
    <property type="entry name" value="SIALIC ACID SYNTHASE"/>
    <property type="match status" value="1"/>
</dbReference>
<dbReference type="Pfam" id="PF03102">
    <property type="entry name" value="NeuB"/>
    <property type="match status" value="1"/>
</dbReference>
<keyword evidence="3" id="KW-1185">Reference proteome</keyword>
<dbReference type="SUPFAM" id="SSF51569">
    <property type="entry name" value="Aldolase"/>
    <property type="match status" value="1"/>
</dbReference>
<dbReference type="RefSeq" id="WP_310798405.1">
    <property type="nucleotide sequence ID" value="NZ_CP123872.1"/>
</dbReference>
<dbReference type="Pfam" id="PF08666">
    <property type="entry name" value="SAF"/>
    <property type="match status" value="1"/>
</dbReference>
<organism evidence="2 3">
    <name type="scientific">Temperatibacter marinus</name>
    <dbReference type="NCBI Taxonomy" id="1456591"/>
    <lineage>
        <taxon>Bacteria</taxon>
        <taxon>Pseudomonadati</taxon>
        <taxon>Pseudomonadota</taxon>
        <taxon>Alphaproteobacteria</taxon>
        <taxon>Kordiimonadales</taxon>
        <taxon>Temperatibacteraceae</taxon>
        <taxon>Temperatibacter</taxon>
    </lineage>
</organism>
<dbReference type="SMART" id="SM00858">
    <property type="entry name" value="SAF"/>
    <property type="match status" value="1"/>
</dbReference>
<gene>
    <name evidence="2" type="ORF">QGN29_13535</name>
</gene>
<sequence>MAEFFIGNRKIGPAEPPLVIAEIGINHGGDLETAKQMVKAAADAGAEIIKHQTHIVEDEMSGHAKAVIPGNADISIYEIMDDCALTPENEKALKDYTESLGVIFISTPFSRAAADFLETLDVAAYKIGSGECNNYPLVKHVAGFGKPIILSTGMNDISSIRPSVEIMRDAGVPFALLHCTNIYPTPPELVRLGGVQELKEAFPDAVVGLSDHTVGNYACLGAVAVGADILERHFTDTMEREGPDIVCSMDPEAMSDLIEGASVLQKARGGQKGLVQEEIVTADFAFASVVTIKPIQAGEVLTMENIWVKRPGTGEFKADDFEGLLGQKVTANIPADHQLRAQDVQ</sequence>
<dbReference type="AlphaFoldDB" id="A0AA52HAB6"/>
<dbReference type="EMBL" id="CP123872">
    <property type="protein sequence ID" value="WND02570.1"/>
    <property type="molecule type" value="Genomic_DNA"/>
</dbReference>
<proteinExistence type="predicted"/>
<evidence type="ECO:0000313" key="3">
    <source>
        <dbReference type="Proteomes" id="UP001268683"/>
    </source>
</evidence>
<dbReference type="GO" id="GO:0016051">
    <property type="term" value="P:carbohydrate biosynthetic process"/>
    <property type="evidence" value="ECO:0007669"/>
    <property type="project" value="InterPro"/>
</dbReference>
<dbReference type="InterPro" id="IPR013132">
    <property type="entry name" value="PseI/NeuA/B-like_N"/>
</dbReference>
<feature type="domain" description="AFP-like" evidence="1">
    <location>
        <begin position="288"/>
        <end position="345"/>
    </location>
</feature>
<reference evidence="2" key="1">
    <citation type="submission" date="2023-04" db="EMBL/GenBank/DDBJ databases">
        <title>Complete genome sequence of Temperatibacter marinus.</title>
        <authorList>
            <person name="Rong J.-C."/>
            <person name="Yi M.-L."/>
            <person name="Zhao Q."/>
        </authorList>
    </citation>
    <scope>NUCLEOTIDE SEQUENCE</scope>
    <source>
        <strain evidence="2">NBRC 110045</strain>
    </source>
</reference>
<dbReference type="InterPro" id="IPR013785">
    <property type="entry name" value="Aldolase_TIM"/>
</dbReference>
<dbReference type="GO" id="GO:0047444">
    <property type="term" value="F:N-acylneuraminate-9-phosphate synthase activity"/>
    <property type="evidence" value="ECO:0007669"/>
    <property type="project" value="TreeGrafter"/>
</dbReference>
<dbReference type="InterPro" id="IPR051690">
    <property type="entry name" value="PseI-like"/>
</dbReference>
<dbReference type="Proteomes" id="UP001268683">
    <property type="component" value="Chromosome"/>
</dbReference>
<dbReference type="Gene3D" id="3.90.1210.10">
    <property type="entry name" value="Antifreeze-like/N-acetylneuraminic acid synthase C-terminal domain"/>
    <property type="match status" value="1"/>
</dbReference>
<name>A0AA52HAB6_9PROT</name>
<protein>
    <submittedName>
        <fullName evidence="2">N-acetylneuraminate synthase family protein</fullName>
    </submittedName>
</protein>
<accession>A0AA52HAB6</accession>
<dbReference type="KEGG" id="tmk:QGN29_13535"/>
<dbReference type="InterPro" id="IPR036732">
    <property type="entry name" value="AFP_Neu5c_C_sf"/>
</dbReference>
<dbReference type="CDD" id="cd11615">
    <property type="entry name" value="SAF_NeuB_like"/>
    <property type="match status" value="1"/>
</dbReference>
<dbReference type="PANTHER" id="PTHR42966">
    <property type="entry name" value="N-ACETYLNEURAMINATE SYNTHASE"/>
    <property type="match status" value="1"/>
</dbReference>
<dbReference type="SUPFAM" id="SSF51269">
    <property type="entry name" value="AFP III-like domain"/>
    <property type="match status" value="1"/>
</dbReference>
<dbReference type="Gene3D" id="3.20.20.70">
    <property type="entry name" value="Aldolase class I"/>
    <property type="match status" value="1"/>
</dbReference>
<dbReference type="PROSITE" id="PS50844">
    <property type="entry name" value="AFP_LIKE"/>
    <property type="match status" value="1"/>
</dbReference>
<evidence type="ECO:0000313" key="2">
    <source>
        <dbReference type="EMBL" id="WND02570.1"/>
    </source>
</evidence>
<dbReference type="InterPro" id="IPR057736">
    <property type="entry name" value="SAF_PseI/NeuA/NeuB"/>
</dbReference>
<dbReference type="InterPro" id="IPR006190">
    <property type="entry name" value="SAF_AFP_Neu5Ac"/>
</dbReference>